<feature type="region of interest" description="Disordered" evidence="7">
    <location>
        <begin position="194"/>
        <end position="254"/>
    </location>
</feature>
<feature type="domain" description="STI1" evidence="8">
    <location>
        <begin position="508"/>
        <end position="547"/>
    </location>
</feature>
<feature type="repeat" description="TPR" evidence="6">
    <location>
        <begin position="379"/>
        <end position="412"/>
    </location>
</feature>
<dbReference type="FunFam" id="1.25.40.10:FF:000027">
    <property type="entry name" value="stress-induced-phosphoprotein 1 isoform X1"/>
    <property type="match status" value="1"/>
</dbReference>
<feature type="domain" description="STI1" evidence="8">
    <location>
        <begin position="143"/>
        <end position="181"/>
    </location>
</feature>
<evidence type="ECO:0000256" key="4">
    <source>
        <dbReference type="ARBA" id="ARBA00022803"/>
    </source>
</evidence>
<dbReference type="FunFam" id="1.25.40.10:FF:000020">
    <property type="entry name" value="Stress-induced phosphoprotein 1"/>
    <property type="match status" value="1"/>
</dbReference>
<evidence type="ECO:0000256" key="7">
    <source>
        <dbReference type="SAM" id="MobiDB-lite"/>
    </source>
</evidence>
<dbReference type="InterPro" id="IPR006636">
    <property type="entry name" value="STI1_HS-bd"/>
</dbReference>
<reference evidence="9" key="1">
    <citation type="submission" date="2021-02" db="EMBL/GenBank/DDBJ databases">
        <authorList>
            <person name="Nowell W R."/>
        </authorList>
    </citation>
    <scope>NUCLEOTIDE SEQUENCE</scope>
</reference>
<dbReference type="GO" id="GO:0051879">
    <property type="term" value="F:Hsp90 protein binding"/>
    <property type="evidence" value="ECO:0007669"/>
    <property type="project" value="TreeGrafter"/>
</dbReference>
<organism evidence="9 10">
    <name type="scientific">Adineta ricciae</name>
    <name type="common">Rotifer</name>
    <dbReference type="NCBI Taxonomy" id="249248"/>
    <lineage>
        <taxon>Eukaryota</taxon>
        <taxon>Metazoa</taxon>
        <taxon>Spiralia</taxon>
        <taxon>Gnathifera</taxon>
        <taxon>Rotifera</taxon>
        <taxon>Eurotatoria</taxon>
        <taxon>Bdelloidea</taxon>
        <taxon>Adinetida</taxon>
        <taxon>Adinetidae</taxon>
        <taxon>Adineta</taxon>
    </lineage>
</organism>
<protein>
    <recommendedName>
        <fullName evidence="5">Stress-induced-phosphoprotein 1</fullName>
    </recommendedName>
</protein>
<dbReference type="PANTHER" id="PTHR22904">
    <property type="entry name" value="TPR REPEAT CONTAINING PROTEIN"/>
    <property type="match status" value="1"/>
</dbReference>
<dbReference type="InterPro" id="IPR011990">
    <property type="entry name" value="TPR-like_helical_dom_sf"/>
</dbReference>
<evidence type="ECO:0000313" key="9">
    <source>
        <dbReference type="EMBL" id="CAF1395232.1"/>
    </source>
</evidence>
<dbReference type="EMBL" id="CAJNOR010003260">
    <property type="protein sequence ID" value="CAF1395232.1"/>
    <property type="molecule type" value="Genomic_DNA"/>
</dbReference>
<evidence type="ECO:0000313" key="10">
    <source>
        <dbReference type="Proteomes" id="UP000663828"/>
    </source>
</evidence>
<sequence length="561" mass="62865">MASQVEELKSKANAAFSAGKNDEAISLYSQAIGLDENNHVLYSNRSAAYAKGSKYDEALKDAEKCIALKPEFAKGYSRKGAALSFLKRYDDAIKTYEEGLKIDPSNQQMLTDLENARRDAAGPAAGGMNFFSDPQFLAQLMTNPKARELMNDPETAMLMKMMQQQPNNPALLSNPKLMKLLGCVLGFELGDESDLSSKMETDSKASSVKKEPTTTASKPTTNPTTSTAKPTEQSKNMTPEQSPAEAEKEKGNEAYKKKDFETALAHYNKATELDPINMTYYTNRAAVYFEQKQWDNCMKECEKAIEVGRENKADYKLIAKAYARMANVRTQEKDYAGALKYYNHSLSEHRNPEVLKKKQEIEKVLKDQEQLAYINPALAEEEKAKGNEYFQKADYPTALKHYSEAIKRNPSDAKLYSNRAACYTKLMEFRLALKDSEEGIRLDPTFLKCYLRKGHALAAMKDLGQAMAAFGKALEIDPNCQEAIEGYRQCSVKSSDDPEEVRKRAANDPEIQQILSDPGMRLILEQMQNEPQALRDHLRNPAIAQKIQKLIDAGIIGIRHG</sequence>
<evidence type="ECO:0000256" key="5">
    <source>
        <dbReference type="ARBA" id="ARBA00026193"/>
    </source>
</evidence>
<dbReference type="Proteomes" id="UP000663828">
    <property type="component" value="Unassembled WGS sequence"/>
</dbReference>
<dbReference type="FunFam" id="1.25.40.10:FF:000010">
    <property type="entry name" value="Stress-induced phosphoprotein 1"/>
    <property type="match status" value="1"/>
</dbReference>
<dbReference type="Pfam" id="PF13181">
    <property type="entry name" value="TPR_8"/>
    <property type="match status" value="2"/>
</dbReference>
<dbReference type="Gene3D" id="1.25.40.10">
    <property type="entry name" value="Tetratricopeptide repeat domain"/>
    <property type="match status" value="3"/>
</dbReference>
<name>A0A815KMX0_ADIRI</name>
<keyword evidence="10" id="KW-1185">Reference proteome</keyword>
<dbReference type="InterPro" id="IPR019734">
    <property type="entry name" value="TPR_rpt"/>
</dbReference>
<evidence type="ECO:0000256" key="1">
    <source>
        <dbReference type="ARBA" id="ARBA00004496"/>
    </source>
</evidence>
<feature type="compositionally biased region" description="Basic and acidic residues" evidence="7">
    <location>
        <begin position="195"/>
        <end position="212"/>
    </location>
</feature>
<keyword evidence="3" id="KW-0677">Repeat</keyword>
<feature type="compositionally biased region" description="Basic and acidic residues" evidence="7">
    <location>
        <begin position="245"/>
        <end position="254"/>
    </location>
</feature>
<dbReference type="PANTHER" id="PTHR22904:SF523">
    <property type="entry name" value="STRESS-INDUCED-PHOSPHOPROTEIN 1"/>
    <property type="match status" value="1"/>
</dbReference>
<dbReference type="GO" id="GO:0005737">
    <property type="term" value="C:cytoplasm"/>
    <property type="evidence" value="ECO:0007669"/>
    <property type="project" value="UniProtKB-SubCell"/>
</dbReference>
<comment type="caution">
    <text evidence="9">The sequence shown here is derived from an EMBL/GenBank/DDBJ whole genome shotgun (WGS) entry which is preliminary data.</text>
</comment>
<dbReference type="Pfam" id="PF00515">
    <property type="entry name" value="TPR_1"/>
    <property type="match status" value="1"/>
</dbReference>
<feature type="repeat" description="TPR" evidence="6">
    <location>
        <begin position="5"/>
        <end position="38"/>
    </location>
</feature>
<feature type="repeat" description="TPR" evidence="6">
    <location>
        <begin position="39"/>
        <end position="72"/>
    </location>
</feature>
<dbReference type="Gene3D" id="1.10.260.100">
    <property type="match status" value="2"/>
</dbReference>
<evidence type="ECO:0000259" key="8">
    <source>
        <dbReference type="SMART" id="SM00727"/>
    </source>
</evidence>
<dbReference type="InterPro" id="IPR041243">
    <property type="entry name" value="STI1/HOP_DP"/>
</dbReference>
<feature type="repeat" description="TPR" evidence="6">
    <location>
        <begin position="413"/>
        <end position="446"/>
    </location>
</feature>
<evidence type="ECO:0000256" key="6">
    <source>
        <dbReference type="PROSITE-ProRule" id="PRU00339"/>
    </source>
</evidence>
<keyword evidence="2" id="KW-0963">Cytoplasm</keyword>
<evidence type="ECO:0000256" key="2">
    <source>
        <dbReference type="ARBA" id="ARBA00022490"/>
    </source>
</evidence>
<evidence type="ECO:0000256" key="3">
    <source>
        <dbReference type="ARBA" id="ARBA00022737"/>
    </source>
</evidence>
<dbReference type="Pfam" id="PF17830">
    <property type="entry name" value="STI1-HOP_DP"/>
    <property type="match status" value="1"/>
</dbReference>
<accession>A0A815KMX0</accession>
<dbReference type="Pfam" id="PF13414">
    <property type="entry name" value="TPR_11"/>
    <property type="match status" value="2"/>
</dbReference>
<feature type="compositionally biased region" description="Low complexity" evidence="7">
    <location>
        <begin position="213"/>
        <end position="231"/>
    </location>
</feature>
<feature type="repeat" description="TPR" evidence="6">
    <location>
        <begin position="73"/>
        <end position="106"/>
    </location>
</feature>
<keyword evidence="4 6" id="KW-0802">TPR repeat</keyword>
<dbReference type="SMART" id="SM00028">
    <property type="entry name" value="TPR"/>
    <property type="match status" value="9"/>
</dbReference>
<dbReference type="SUPFAM" id="SSF48452">
    <property type="entry name" value="TPR-like"/>
    <property type="match status" value="3"/>
</dbReference>
<feature type="repeat" description="TPR" evidence="6">
    <location>
        <begin position="244"/>
        <end position="277"/>
    </location>
</feature>
<dbReference type="PROSITE" id="PS50005">
    <property type="entry name" value="TPR"/>
    <property type="match status" value="7"/>
</dbReference>
<feature type="repeat" description="TPR" evidence="6">
    <location>
        <begin position="447"/>
        <end position="480"/>
    </location>
</feature>
<comment type="subcellular location">
    <subcellularLocation>
        <location evidence="1">Cytoplasm</location>
    </subcellularLocation>
</comment>
<proteinExistence type="predicted"/>
<dbReference type="SMART" id="SM00727">
    <property type="entry name" value="STI1"/>
    <property type="match status" value="2"/>
</dbReference>
<dbReference type="FunFam" id="1.10.260.100:FF:000002">
    <property type="entry name" value="Stress-induced-phosphoprotein 1 (Hsp70/Hsp90-organizing)"/>
    <property type="match status" value="1"/>
</dbReference>
<dbReference type="AlphaFoldDB" id="A0A815KMX0"/>
<gene>
    <name evidence="9" type="ORF">XAT740_LOCUS33830</name>
</gene>